<feature type="binding site" evidence="18">
    <location>
        <position position="422"/>
    </location>
    <ligand>
        <name>acetyl-CoA</name>
        <dbReference type="ChEBI" id="CHEBI:57288"/>
    </ligand>
</feature>
<dbReference type="Gene3D" id="2.160.10.10">
    <property type="entry name" value="Hexapeptide repeat proteins"/>
    <property type="match status" value="1"/>
</dbReference>
<comment type="pathway">
    <text evidence="18">Nucleotide-sugar biosynthesis; UDP-N-acetyl-alpha-D-glucosamine biosynthesis; N-acetyl-alpha-D-glucosamine 1-phosphate from alpha-D-glucosamine 6-phosphate (route II): step 2/2.</text>
</comment>
<keyword evidence="13 18" id="KW-0012">Acyltransferase</keyword>
<comment type="subunit">
    <text evidence="18">Homotrimer.</text>
</comment>
<evidence type="ECO:0000256" key="13">
    <source>
        <dbReference type="ARBA" id="ARBA00023315"/>
    </source>
</evidence>
<feature type="binding site" evidence="18">
    <location>
        <position position="243"/>
    </location>
    <ligand>
        <name>Mg(2+)</name>
        <dbReference type="ChEBI" id="CHEBI:18420"/>
    </ligand>
</feature>
<dbReference type="Proteomes" id="UP001560685">
    <property type="component" value="Unassembled WGS sequence"/>
</dbReference>
<feature type="binding site" evidence="18">
    <location>
        <position position="156"/>
    </location>
    <ligand>
        <name>UDP-N-acetyl-alpha-D-glucosamine</name>
        <dbReference type="ChEBI" id="CHEBI:57705"/>
    </ligand>
</feature>
<dbReference type="PANTHER" id="PTHR43584">
    <property type="entry name" value="NUCLEOTIDYL TRANSFERASE"/>
    <property type="match status" value="1"/>
</dbReference>
<feature type="binding site" evidence="18">
    <location>
        <position position="90"/>
    </location>
    <ligand>
        <name>UDP-N-acetyl-alpha-D-glucosamine</name>
        <dbReference type="ChEBI" id="CHEBI:57705"/>
    </ligand>
</feature>
<feature type="binding site" evidence="18">
    <location>
        <begin position="95"/>
        <end position="96"/>
    </location>
    <ligand>
        <name>UDP-N-acetyl-alpha-D-glucosamine</name>
        <dbReference type="ChEBI" id="CHEBI:57705"/>
    </ligand>
</feature>
<evidence type="ECO:0000256" key="1">
    <source>
        <dbReference type="ARBA" id="ARBA00004496"/>
    </source>
</evidence>
<dbReference type="InterPro" id="IPR025877">
    <property type="entry name" value="MobA-like_NTP_Trfase"/>
</dbReference>
<evidence type="ECO:0000256" key="18">
    <source>
        <dbReference type="HAMAP-Rule" id="MF_01631"/>
    </source>
</evidence>
<dbReference type="EMBL" id="JBEHZE010000001">
    <property type="protein sequence ID" value="MEX6632272.1"/>
    <property type="molecule type" value="Genomic_DNA"/>
</dbReference>
<dbReference type="Pfam" id="PF12804">
    <property type="entry name" value="NTP_transf_3"/>
    <property type="match status" value="1"/>
</dbReference>
<dbReference type="NCBIfam" id="TIGR01173">
    <property type="entry name" value="glmU"/>
    <property type="match status" value="1"/>
</dbReference>
<keyword evidence="8 18" id="KW-0677">Repeat</keyword>
<dbReference type="InterPro" id="IPR001451">
    <property type="entry name" value="Hexapep"/>
</dbReference>
<keyword evidence="21" id="KW-1185">Reference proteome</keyword>
<keyword evidence="10 18" id="KW-0133">Cell shape</keyword>
<feature type="binding site" evidence="18">
    <location>
        <position position="243"/>
    </location>
    <ligand>
        <name>UDP-N-acetyl-alpha-D-glucosamine</name>
        <dbReference type="ChEBI" id="CHEBI:57705"/>
    </ligand>
</feature>
<dbReference type="RefSeq" id="WP_369312187.1">
    <property type="nucleotide sequence ID" value="NZ_JBEHZE010000001.1"/>
</dbReference>
<evidence type="ECO:0000256" key="5">
    <source>
        <dbReference type="ARBA" id="ARBA00022679"/>
    </source>
</evidence>
<feature type="active site" description="Proton acceptor" evidence="18">
    <location>
        <position position="362"/>
    </location>
</feature>
<feature type="binding site" evidence="18">
    <location>
        <position position="404"/>
    </location>
    <ligand>
        <name>acetyl-CoA</name>
        <dbReference type="ChEBI" id="CHEBI:57288"/>
    </ligand>
</feature>
<comment type="pathway">
    <text evidence="18">Bacterial outer membrane biogenesis; LPS lipid A biosynthesis.</text>
</comment>
<feature type="binding site" evidence="18">
    <location>
        <position position="376"/>
    </location>
    <ligand>
        <name>UDP-N-acetyl-alpha-D-glucosamine</name>
        <dbReference type="ChEBI" id="CHEBI:57705"/>
    </ligand>
</feature>
<dbReference type="InterPro" id="IPR038009">
    <property type="entry name" value="GlmU_C_LbH"/>
</dbReference>
<evidence type="ECO:0000313" key="21">
    <source>
        <dbReference type="Proteomes" id="UP001560685"/>
    </source>
</evidence>
<dbReference type="InterPro" id="IPR011004">
    <property type="entry name" value="Trimer_LpxA-like_sf"/>
</dbReference>
<evidence type="ECO:0000256" key="12">
    <source>
        <dbReference type="ARBA" id="ARBA00023268"/>
    </source>
</evidence>
<feature type="binding site" evidence="18">
    <location>
        <position position="37"/>
    </location>
    <ligand>
        <name>UDP-N-acetyl-alpha-D-glucosamine</name>
        <dbReference type="ChEBI" id="CHEBI:57705"/>
    </ligand>
</feature>
<gene>
    <name evidence="18 20" type="primary">glmU</name>
    <name evidence="20" type="ORF">ABFZ84_01805</name>
</gene>
<keyword evidence="5 18" id="KW-0808">Transferase</keyword>
<comment type="similarity">
    <text evidence="3 18">In the N-terminal section; belongs to the N-acetylglucosamine-1-phosphate uridyltransferase family.</text>
</comment>
<keyword evidence="14 18" id="KW-0961">Cell wall biogenesis/degradation</keyword>
<dbReference type="InterPro" id="IPR005882">
    <property type="entry name" value="Bifunctional_GlmU"/>
</dbReference>
<evidence type="ECO:0000256" key="7">
    <source>
        <dbReference type="ARBA" id="ARBA00022723"/>
    </source>
</evidence>
<evidence type="ECO:0000256" key="8">
    <source>
        <dbReference type="ARBA" id="ARBA00022737"/>
    </source>
</evidence>
<evidence type="ECO:0000256" key="17">
    <source>
        <dbReference type="ARBA" id="ARBA00049628"/>
    </source>
</evidence>
<feature type="region of interest" description="Pyrophosphorylase" evidence="18">
    <location>
        <begin position="1"/>
        <end position="245"/>
    </location>
</feature>
<comment type="function">
    <text evidence="17 18">Catalyzes the last two sequential reactions in the de novo biosynthetic pathway for UDP-N-acetylglucosamine (UDP-GlcNAc). The C-terminal domain catalyzes the transfer of acetyl group from acetyl coenzyme A to glucosamine-1-phosphate (GlcN-1-P) to produce N-acetylglucosamine-1-phosphate (GlcNAc-1-P), which is converted into UDP-GlcNAc by the transfer of uridine 5-monophosphate (from uridine 5-triphosphate), a reaction catalyzed by the N-terminal domain.</text>
</comment>
<evidence type="ECO:0000256" key="11">
    <source>
        <dbReference type="ARBA" id="ARBA00022984"/>
    </source>
</evidence>
<comment type="cofactor">
    <cofactor evidence="18">
        <name>Mg(2+)</name>
        <dbReference type="ChEBI" id="CHEBI:18420"/>
    </cofactor>
    <text evidence="18">Binds 1 Mg(2+) ion per subunit.</text>
</comment>
<dbReference type="GO" id="GO:0003977">
    <property type="term" value="F:UDP-N-acetylglucosamine diphosphorylase activity"/>
    <property type="evidence" value="ECO:0007669"/>
    <property type="project" value="UniProtKB-EC"/>
</dbReference>
<feature type="binding site" evidence="18">
    <location>
        <position position="186"/>
    </location>
    <ligand>
        <name>UDP-N-acetyl-alpha-D-glucosamine</name>
        <dbReference type="ChEBI" id="CHEBI:57705"/>
    </ligand>
</feature>
<evidence type="ECO:0000256" key="10">
    <source>
        <dbReference type="ARBA" id="ARBA00022960"/>
    </source>
</evidence>
<feature type="region of interest" description="N-acetyltransferase" evidence="18">
    <location>
        <begin position="267"/>
        <end position="458"/>
    </location>
</feature>
<dbReference type="EC" id="2.3.1.157" evidence="18"/>
<feature type="binding site" evidence="18">
    <location>
        <begin position="23"/>
        <end position="26"/>
    </location>
    <ligand>
        <name>UDP-N-acetyl-alpha-D-glucosamine</name>
        <dbReference type="ChEBI" id="CHEBI:57705"/>
    </ligand>
</feature>
<keyword evidence="4 18" id="KW-0963">Cytoplasm</keyword>
<accession>A0ABV3Z0G4</accession>
<evidence type="ECO:0000256" key="14">
    <source>
        <dbReference type="ARBA" id="ARBA00023316"/>
    </source>
</evidence>
<dbReference type="CDD" id="cd02540">
    <property type="entry name" value="GT2_GlmU_N_bac"/>
    <property type="match status" value="1"/>
</dbReference>
<dbReference type="HAMAP" id="MF_01631">
    <property type="entry name" value="GlmU"/>
    <property type="match status" value="1"/>
</dbReference>
<proteinExistence type="inferred from homology"/>
<feature type="binding site" evidence="18">
    <location>
        <position position="120"/>
    </location>
    <ligand>
        <name>Mg(2+)</name>
        <dbReference type="ChEBI" id="CHEBI:18420"/>
    </ligand>
</feature>
<feature type="binding site" evidence="18">
    <location>
        <begin position="385"/>
        <end position="386"/>
    </location>
    <ligand>
        <name>acetyl-CoA</name>
        <dbReference type="ChEBI" id="CHEBI:57288"/>
    </ligand>
</feature>
<evidence type="ECO:0000256" key="4">
    <source>
        <dbReference type="ARBA" id="ARBA00022490"/>
    </source>
</evidence>
<feature type="binding site" evidence="18">
    <location>
        <position position="171"/>
    </location>
    <ligand>
        <name>UDP-N-acetyl-alpha-D-glucosamine</name>
        <dbReference type="ChEBI" id="CHEBI:57705"/>
    </ligand>
</feature>
<evidence type="ECO:0000313" key="20">
    <source>
        <dbReference type="EMBL" id="MEX6632272.1"/>
    </source>
</evidence>
<evidence type="ECO:0000256" key="2">
    <source>
        <dbReference type="ARBA" id="ARBA00007707"/>
    </source>
</evidence>
<evidence type="ECO:0000259" key="19">
    <source>
        <dbReference type="Pfam" id="PF12804"/>
    </source>
</evidence>
<dbReference type="SUPFAM" id="SSF53448">
    <property type="entry name" value="Nucleotide-diphospho-sugar transferases"/>
    <property type="match status" value="1"/>
</dbReference>
<dbReference type="EC" id="2.7.7.23" evidence="18"/>
<protein>
    <recommendedName>
        <fullName evidence="18">Bifunctional protein GlmU</fullName>
    </recommendedName>
    <domain>
        <recommendedName>
            <fullName evidence="18">UDP-N-acetylglucosamine pyrophosphorylase</fullName>
            <ecNumber evidence="18">2.7.7.23</ecNumber>
        </recommendedName>
        <alternativeName>
            <fullName evidence="18">N-acetylglucosamine-1-phosphate uridyltransferase</fullName>
        </alternativeName>
    </domain>
    <domain>
        <recommendedName>
            <fullName evidence="18">Glucosamine-1-phosphate N-acetyltransferase</fullName>
            <ecNumber evidence="18">2.3.1.157</ecNumber>
        </recommendedName>
    </domain>
</protein>
<dbReference type="InterPro" id="IPR018357">
    <property type="entry name" value="Hexapep_transf_CS"/>
</dbReference>
<feature type="binding site" evidence="18">
    <location>
        <position position="379"/>
    </location>
    <ligand>
        <name>acetyl-CoA</name>
        <dbReference type="ChEBI" id="CHEBI:57288"/>
    </ligand>
</feature>
<keyword evidence="9 18" id="KW-0460">Magnesium</keyword>
<keyword evidence="6 18" id="KW-0548">Nucleotidyltransferase</keyword>
<dbReference type="InterPro" id="IPR050065">
    <property type="entry name" value="GlmU-like"/>
</dbReference>
<dbReference type="SUPFAM" id="SSF51161">
    <property type="entry name" value="Trimeric LpxA-like enzymes"/>
    <property type="match status" value="1"/>
</dbReference>
<evidence type="ECO:0000256" key="6">
    <source>
        <dbReference type="ARBA" id="ARBA00022695"/>
    </source>
</evidence>
<sequence length="458" mass="48004">MIDEFEELKGAGMKDVKTATVILAAGHGTRMKSALPKVMHEIGGRAMIAHVIDSSVALAPERVAVVIGDHAPEIGDFAQSIHPAISIAVQSPPQGTGHAVMQAMPALDGFSGAVLVLYADTPLVTPPTLRALASEIANGATVAVLGFTPPVPGAYGRLKRDANGALISIVEAKDATENELEITLCNSGVMAIDSAFLNKRLKDIDANNAKGEYYLTDLVELARKDDLRCAVIEAEIEEVIGVNSRVELAEAEAIFQNWKRKTVMENGATLADPQSVYFSFDTVVGQDVTIGQNVVFGRGVTIGDNAEIKPFSHIEGAQIGEAATVGPFARLRPGADLGRETKVGNFVEIKKATLGEGAKVSHLSYIGDADVGAEANIGAGTITCNYDGYGKHKTVIGKAAFIGSNSSLVAPVNIGDGAYVGSGSVITKNVAPDDLAVSRSRQSAITGWAARFRKSKQQ</sequence>
<evidence type="ECO:0000256" key="9">
    <source>
        <dbReference type="ARBA" id="ARBA00022842"/>
    </source>
</evidence>
<comment type="catalytic activity">
    <reaction evidence="16 18">
        <text>N-acetyl-alpha-D-glucosamine 1-phosphate + UTP + H(+) = UDP-N-acetyl-alpha-D-glucosamine + diphosphate</text>
        <dbReference type="Rhea" id="RHEA:13509"/>
        <dbReference type="ChEBI" id="CHEBI:15378"/>
        <dbReference type="ChEBI" id="CHEBI:33019"/>
        <dbReference type="ChEBI" id="CHEBI:46398"/>
        <dbReference type="ChEBI" id="CHEBI:57705"/>
        <dbReference type="ChEBI" id="CHEBI:57776"/>
        <dbReference type="EC" id="2.7.7.23"/>
    </reaction>
</comment>
<evidence type="ECO:0000256" key="15">
    <source>
        <dbReference type="ARBA" id="ARBA00048247"/>
    </source>
</evidence>
<keyword evidence="11 18" id="KW-0573">Peptidoglycan synthesis</keyword>
<comment type="pathway">
    <text evidence="18">Nucleotide-sugar biosynthesis; UDP-N-acetyl-alpha-D-glucosamine biosynthesis; UDP-N-acetyl-alpha-D-glucosamine from N-acetyl-alpha-D-glucosamine 1-phosphate: step 1/1.</text>
</comment>
<evidence type="ECO:0000256" key="16">
    <source>
        <dbReference type="ARBA" id="ARBA00048493"/>
    </source>
</evidence>
<dbReference type="InterPro" id="IPR029044">
    <property type="entry name" value="Nucleotide-diphossugar_trans"/>
</dbReference>
<keyword evidence="7 18" id="KW-0479">Metal-binding</keyword>
<reference evidence="20 21" key="1">
    <citation type="submission" date="2024-05" db="EMBL/GenBank/DDBJ databases">
        <title>Three bacterial strains, DH-69, EH-24, and ECK-19 isolated from coastal sediments.</title>
        <authorList>
            <person name="Ye Y.-Q."/>
            <person name="Du Z.-J."/>
        </authorList>
    </citation>
    <scope>NUCLEOTIDE SEQUENCE [LARGE SCALE GENOMIC DNA]</scope>
    <source>
        <strain evidence="20 21">ECK-19</strain>
    </source>
</reference>
<comment type="caution">
    <text evidence="20">The sequence shown here is derived from an EMBL/GenBank/DDBJ whole genome shotgun (WGS) entry which is preliminary data.</text>
</comment>
<name>A0ABV3Z0G4_9PROT</name>
<comment type="subcellular location">
    <subcellularLocation>
        <location evidence="1 18">Cytoplasm</location>
    </subcellularLocation>
</comment>
<feature type="domain" description="MobA-like NTP transferase" evidence="19">
    <location>
        <begin position="21"/>
        <end position="146"/>
    </location>
</feature>
<dbReference type="PROSITE" id="PS00101">
    <property type="entry name" value="HEXAPEP_TRANSFERASES"/>
    <property type="match status" value="1"/>
</dbReference>
<dbReference type="Gene3D" id="3.90.550.10">
    <property type="entry name" value="Spore Coat Polysaccharide Biosynthesis Protein SpsA, Chain A"/>
    <property type="match status" value="1"/>
</dbReference>
<evidence type="ECO:0000256" key="3">
    <source>
        <dbReference type="ARBA" id="ARBA00007947"/>
    </source>
</evidence>
<dbReference type="CDD" id="cd03353">
    <property type="entry name" value="LbH_GlmU_C"/>
    <property type="match status" value="1"/>
</dbReference>
<dbReference type="Pfam" id="PF00132">
    <property type="entry name" value="Hexapep"/>
    <property type="match status" value="2"/>
</dbReference>
<comment type="catalytic activity">
    <reaction evidence="15 18">
        <text>alpha-D-glucosamine 1-phosphate + acetyl-CoA = N-acetyl-alpha-D-glucosamine 1-phosphate + CoA + H(+)</text>
        <dbReference type="Rhea" id="RHEA:13725"/>
        <dbReference type="ChEBI" id="CHEBI:15378"/>
        <dbReference type="ChEBI" id="CHEBI:57287"/>
        <dbReference type="ChEBI" id="CHEBI:57288"/>
        <dbReference type="ChEBI" id="CHEBI:57776"/>
        <dbReference type="ChEBI" id="CHEBI:58516"/>
        <dbReference type="EC" id="2.3.1.157"/>
    </reaction>
</comment>
<feature type="binding site" evidence="18">
    <location>
        <position position="365"/>
    </location>
    <ligand>
        <name>UDP-N-acetyl-alpha-D-glucosamine</name>
        <dbReference type="ChEBI" id="CHEBI:57705"/>
    </ligand>
</feature>
<comment type="similarity">
    <text evidence="2 18">In the C-terminal section; belongs to the transferase hexapeptide repeat family.</text>
</comment>
<keyword evidence="12 18" id="KW-0511">Multifunctional enzyme</keyword>
<comment type="caution">
    <text evidence="18">Lacks conserved residue(s) required for the propagation of feature annotation.</text>
</comment>
<feature type="binding site" evidence="18">
    <location>
        <position position="332"/>
    </location>
    <ligand>
        <name>UDP-N-acetyl-alpha-D-glucosamine</name>
        <dbReference type="ChEBI" id="CHEBI:57705"/>
    </ligand>
</feature>
<organism evidence="20 21">
    <name type="scientific">Hyphococcus lacteus</name>
    <dbReference type="NCBI Taxonomy" id="3143536"/>
    <lineage>
        <taxon>Bacteria</taxon>
        <taxon>Pseudomonadati</taxon>
        <taxon>Pseudomonadota</taxon>
        <taxon>Alphaproteobacteria</taxon>
        <taxon>Parvularculales</taxon>
        <taxon>Parvularculaceae</taxon>
        <taxon>Hyphococcus</taxon>
    </lineage>
</organism>
<feature type="binding site" evidence="18">
    <location>
        <position position="439"/>
    </location>
    <ligand>
        <name>acetyl-CoA</name>
        <dbReference type="ChEBI" id="CHEBI:57288"/>
    </ligand>
</feature>
<dbReference type="PANTHER" id="PTHR43584:SF3">
    <property type="entry name" value="BIFUNCTIONAL PROTEIN GLMU"/>
    <property type="match status" value="1"/>
</dbReference>
<feature type="region of interest" description="Linker" evidence="18">
    <location>
        <begin position="246"/>
        <end position="266"/>
    </location>
</feature>
<dbReference type="NCBIfam" id="NF010933">
    <property type="entry name" value="PRK14353.1"/>
    <property type="match status" value="1"/>
</dbReference>
<feature type="binding site" evidence="18">
    <location>
        <position position="350"/>
    </location>
    <ligand>
        <name>UDP-N-acetyl-alpha-D-glucosamine</name>
        <dbReference type="ChEBI" id="CHEBI:57705"/>
    </ligand>
</feature>